<keyword evidence="1" id="KW-0732">Signal</keyword>
<dbReference type="Proteomes" id="UP000886523">
    <property type="component" value="Unassembled WGS sequence"/>
</dbReference>
<dbReference type="EMBL" id="MU128927">
    <property type="protein sequence ID" value="KAF9518067.1"/>
    <property type="molecule type" value="Genomic_DNA"/>
</dbReference>
<proteinExistence type="predicted"/>
<evidence type="ECO:0008006" key="4">
    <source>
        <dbReference type="Google" id="ProtNLM"/>
    </source>
</evidence>
<organism evidence="2 3">
    <name type="scientific">Hydnum rufescens UP504</name>
    <dbReference type="NCBI Taxonomy" id="1448309"/>
    <lineage>
        <taxon>Eukaryota</taxon>
        <taxon>Fungi</taxon>
        <taxon>Dikarya</taxon>
        <taxon>Basidiomycota</taxon>
        <taxon>Agaricomycotina</taxon>
        <taxon>Agaricomycetes</taxon>
        <taxon>Cantharellales</taxon>
        <taxon>Hydnaceae</taxon>
        <taxon>Hydnum</taxon>
    </lineage>
</organism>
<dbReference type="AlphaFoldDB" id="A0A9P6B682"/>
<accession>A0A9P6B682</accession>
<feature type="signal peptide" evidence="1">
    <location>
        <begin position="1"/>
        <end position="17"/>
    </location>
</feature>
<comment type="caution">
    <text evidence="2">The sequence shown here is derived from an EMBL/GenBank/DDBJ whole genome shotgun (WGS) entry which is preliminary data.</text>
</comment>
<name>A0A9P6B682_9AGAM</name>
<feature type="chain" id="PRO_5040415919" description="Secreted protein" evidence="1">
    <location>
        <begin position="18"/>
        <end position="85"/>
    </location>
</feature>
<gene>
    <name evidence="2" type="ORF">BS47DRAFT_370941</name>
</gene>
<evidence type="ECO:0000256" key="1">
    <source>
        <dbReference type="SAM" id="SignalP"/>
    </source>
</evidence>
<sequence>MRRRAAVLRAYTLLVTAIGDFCRQFCIDCEPVSGAHLSSILASLIWKEIAWGNSSVDAVLLTIEHRIGILWFILGPRDHRDHRPF</sequence>
<keyword evidence="3" id="KW-1185">Reference proteome</keyword>
<evidence type="ECO:0000313" key="2">
    <source>
        <dbReference type="EMBL" id="KAF9518067.1"/>
    </source>
</evidence>
<reference evidence="2" key="1">
    <citation type="journal article" date="2020" name="Nat. Commun.">
        <title>Large-scale genome sequencing of mycorrhizal fungi provides insights into the early evolution of symbiotic traits.</title>
        <authorList>
            <person name="Miyauchi S."/>
            <person name="Kiss E."/>
            <person name="Kuo A."/>
            <person name="Drula E."/>
            <person name="Kohler A."/>
            <person name="Sanchez-Garcia M."/>
            <person name="Morin E."/>
            <person name="Andreopoulos B."/>
            <person name="Barry K.W."/>
            <person name="Bonito G."/>
            <person name="Buee M."/>
            <person name="Carver A."/>
            <person name="Chen C."/>
            <person name="Cichocki N."/>
            <person name="Clum A."/>
            <person name="Culley D."/>
            <person name="Crous P.W."/>
            <person name="Fauchery L."/>
            <person name="Girlanda M."/>
            <person name="Hayes R.D."/>
            <person name="Keri Z."/>
            <person name="LaButti K."/>
            <person name="Lipzen A."/>
            <person name="Lombard V."/>
            <person name="Magnuson J."/>
            <person name="Maillard F."/>
            <person name="Murat C."/>
            <person name="Nolan M."/>
            <person name="Ohm R.A."/>
            <person name="Pangilinan J."/>
            <person name="Pereira M.F."/>
            <person name="Perotto S."/>
            <person name="Peter M."/>
            <person name="Pfister S."/>
            <person name="Riley R."/>
            <person name="Sitrit Y."/>
            <person name="Stielow J.B."/>
            <person name="Szollosi G."/>
            <person name="Zifcakova L."/>
            <person name="Stursova M."/>
            <person name="Spatafora J.W."/>
            <person name="Tedersoo L."/>
            <person name="Vaario L.M."/>
            <person name="Yamada A."/>
            <person name="Yan M."/>
            <person name="Wang P."/>
            <person name="Xu J."/>
            <person name="Bruns T."/>
            <person name="Baldrian P."/>
            <person name="Vilgalys R."/>
            <person name="Dunand C."/>
            <person name="Henrissat B."/>
            <person name="Grigoriev I.V."/>
            <person name="Hibbett D."/>
            <person name="Nagy L.G."/>
            <person name="Martin F.M."/>
        </authorList>
    </citation>
    <scope>NUCLEOTIDE SEQUENCE</scope>
    <source>
        <strain evidence="2">UP504</strain>
    </source>
</reference>
<protein>
    <recommendedName>
        <fullName evidence="4">Secreted protein</fullName>
    </recommendedName>
</protein>
<evidence type="ECO:0000313" key="3">
    <source>
        <dbReference type="Proteomes" id="UP000886523"/>
    </source>
</evidence>